<keyword evidence="2 9" id="KW-0678">Repressor</keyword>
<dbReference type="PROSITE" id="PS01199">
    <property type="entry name" value="RIBOSOMAL_L1"/>
    <property type="match status" value="1"/>
</dbReference>
<keyword evidence="4 9" id="KW-0810">Translation regulation</keyword>
<accession>A0ABW5JHB6</accession>
<evidence type="ECO:0000256" key="5">
    <source>
        <dbReference type="ARBA" id="ARBA00022884"/>
    </source>
</evidence>
<dbReference type="SUPFAM" id="SSF56808">
    <property type="entry name" value="Ribosomal protein L1"/>
    <property type="match status" value="1"/>
</dbReference>
<dbReference type="InterPro" id="IPR002143">
    <property type="entry name" value="Ribosomal_uL1"/>
</dbReference>
<dbReference type="EMBL" id="JBHULI010000022">
    <property type="protein sequence ID" value="MFD2531825.1"/>
    <property type="molecule type" value="Genomic_DNA"/>
</dbReference>
<dbReference type="HAMAP" id="MF_01318_B">
    <property type="entry name" value="Ribosomal_uL1_B"/>
    <property type="match status" value="1"/>
</dbReference>
<dbReference type="InterPro" id="IPR023673">
    <property type="entry name" value="Ribosomal_uL1_CS"/>
</dbReference>
<dbReference type="NCBIfam" id="TIGR01169">
    <property type="entry name" value="rplA_bact"/>
    <property type="match status" value="1"/>
</dbReference>
<keyword evidence="9" id="KW-0820">tRNA-binding</keyword>
<evidence type="ECO:0000256" key="2">
    <source>
        <dbReference type="ARBA" id="ARBA00022491"/>
    </source>
</evidence>
<proteinExistence type="inferred from homology"/>
<organism evidence="11 12">
    <name type="scientific">Gracilimonas halophila</name>
    <dbReference type="NCBI Taxonomy" id="1834464"/>
    <lineage>
        <taxon>Bacteria</taxon>
        <taxon>Pseudomonadati</taxon>
        <taxon>Balneolota</taxon>
        <taxon>Balneolia</taxon>
        <taxon>Balneolales</taxon>
        <taxon>Balneolaceae</taxon>
        <taxon>Gracilimonas</taxon>
    </lineage>
</organism>
<dbReference type="PANTHER" id="PTHR36427:SF3">
    <property type="entry name" value="LARGE RIBOSOMAL SUBUNIT PROTEIN UL1M"/>
    <property type="match status" value="1"/>
</dbReference>
<evidence type="ECO:0000256" key="4">
    <source>
        <dbReference type="ARBA" id="ARBA00022845"/>
    </source>
</evidence>
<name>A0ABW5JHB6_9BACT</name>
<sequence>MAKRGKKYQQAVALVNPEVDYTLEEACDLVKKTSNTNFDASVDIDIRLGVDPRHADQMVRGTVSLPHGTGKEVRVLALVNESKQDEAREAGADHVGLDDYITKIEEGWTDIDVIIATPDVMGKLGKLGRFLGPRGLMPNPKSGTVTMDVAEAVKTVKAGQIDFRVDKAGILHTSVGKVSFSASDLKENTEAFFRTVMSLRPASAKGLYVKSVFMSSTMGPSIPLSRTAVTSL</sequence>
<gene>
    <name evidence="9 11" type="primary">rplA</name>
    <name evidence="11" type="ORF">ACFSVN_05155</name>
</gene>
<protein>
    <recommendedName>
        <fullName evidence="8 9">Large ribosomal subunit protein uL1</fullName>
    </recommendedName>
</protein>
<dbReference type="InterPro" id="IPR028364">
    <property type="entry name" value="Ribosomal_uL1/biogenesis"/>
</dbReference>
<comment type="function">
    <text evidence="9">Binds directly to 23S rRNA. The L1 stalk is quite mobile in the ribosome, and is involved in E site tRNA release.</text>
</comment>
<evidence type="ECO:0000256" key="3">
    <source>
        <dbReference type="ARBA" id="ARBA00022730"/>
    </source>
</evidence>
<dbReference type="InterPro" id="IPR023674">
    <property type="entry name" value="Ribosomal_uL1-like"/>
</dbReference>
<evidence type="ECO:0000256" key="6">
    <source>
        <dbReference type="ARBA" id="ARBA00022980"/>
    </source>
</evidence>
<evidence type="ECO:0000313" key="11">
    <source>
        <dbReference type="EMBL" id="MFD2531825.1"/>
    </source>
</evidence>
<keyword evidence="7 9" id="KW-0687">Ribonucleoprotein</keyword>
<comment type="caution">
    <text evidence="11">The sequence shown here is derived from an EMBL/GenBank/DDBJ whole genome shotgun (WGS) entry which is preliminary data.</text>
</comment>
<dbReference type="PANTHER" id="PTHR36427">
    <property type="entry name" value="54S RIBOSOMAL PROTEIN L1, MITOCHONDRIAL"/>
    <property type="match status" value="1"/>
</dbReference>
<reference evidence="12" key="1">
    <citation type="journal article" date="2019" name="Int. J. Syst. Evol. Microbiol.">
        <title>The Global Catalogue of Microorganisms (GCM) 10K type strain sequencing project: providing services to taxonomists for standard genome sequencing and annotation.</title>
        <authorList>
            <consortium name="The Broad Institute Genomics Platform"/>
            <consortium name="The Broad Institute Genome Sequencing Center for Infectious Disease"/>
            <person name="Wu L."/>
            <person name="Ma J."/>
        </authorList>
    </citation>
    <scope>NUCLEOTIDE SEQUENCE [LARGE SCALE GENOMIC DNA]</scope>
    <source>
        <strain evidence="12">KCTC 52042</strain>
    </source>
</reference>
<dbReference type="Gene3D" id="3.30.190.20">
    <property type="match status" value="1"/>
</dbReference>
<dbReference type="Gene3D" id="3.40.50.790">
    <property type="match status" value="1"/>
</dbReference>
<evidence type="ECO:0000256" key="7">
    <source>
        <dbReference type="ARBA" id="ARBA00023274"/>
    </source>
</evidence>
<dbReference type="CDD" id="cd00403">
    <property type="entry name" value="Ribosomal_L1"/>
    <property type="match status" value="1"/>
</dbReference>
<keyword evidence="12" id="KW-1185">Reference proteome</keyword>
<keyword evidence="3 9" id="KW-0699">rRNA-binding</keyword>
<dbReference type="PIRSF" id="PIRSF002155">
    <property type="entry name" value="Ribosomal_L1"/>
    <property type="match status" value="1"/>
</dbReference>
<evidence type="ECO:0000256" key="10">
    <source>
        <dbReference type="RuleBase" id="RU000659"/>
    </source>
</evidence>
<dbReference type="InterPro" id="IPR005878">
    <property type="entry name" value="Ribosom_uL1_bac-type"/>
</dbReference>
<comment type="similarity">
    <text evidence="1 9 10">Belongs to the universal ribosomal protein uL1 family.</text>
</comment>
<dbReference type="RefSeq" id="WP_390299571.1">
    <property type="nucleotide sequence ID" value="NZ_JBHULI010000022.1"/>
</dbReference>
<evidence type="ECO:0000256" key="9">
    <source>
        <dbReference type="HAMAP-Rule" id="MF_01318"/>
    </source>
</evidence>
<evidence type="ECO:0000313" key="12">
    <source>
        <dbReference type="Proteomes" id="UP001597460"/>
    </source>
</evidence>
<comment type="subunit">
    <text evidence="9">Part of the 50S ribosomal subunit.</text>
</comment>
<evidence type="ECO:0000256" key="1">
    <source>
        <dbReference type="ARBA" id="ARBA00010531"/>
    </source>
</evidence>
<keyword evidence="6 9" id="KW-0689">Ribosomal protein</keyword>
<dbReference type="Pfam" id="PF00687">
    <property type="entry name" value="Ribosomal_L1"/>
    <property type="match status" value="1"/>
</dbReference>
<dbReference type="GO" id="GO:0005840">
    <property type="term" value="C:ribosome"/>
    <property type="evidence" value="ECO:0007669"/>
    <property type="project" value="UniProtKB-KW"/>
</dbReference>
<dbReference type="InterPro" id="IPR016095">
    <property type="entry name" value="Ribosomal_uL1_3-a/b-sand"/>
</dbReference>
<dbReference type="Proteomes" id="UP001597460">
    <property type="component" value="Unassembled WGS sequence"/>
</dbReference>
<evidence type="ECO:0000256" key="8">
    <source>
        <dbReference type="ARBA" id="ARBA00035241"/>
    </source>
</evidence>
<comment type="function">
    <text evidence="9">Protein L1 is also a translational repressor protein, it controls the translation of the L11 operon by binding to its mRNA.</text>
</comment>
<keyword evidence="5 9" id="KW-0694">RNA-binding</keyword>